<proteinExistence type="predicted"/>
<organism evidence="2 3">
    <name type="scientific">Gonium pectorale</name>
    <name type="common">Green alga</name>
    <dbReference type="NCBI Taxonomy" id="33097"/>
    <lineage>
        <taxon>Eukaryota</taxon>
        <taxon>Viridiplantae</taxon>
        <taxon>Chlorophyta</taxon>
        <taxon>core chlorophytes</taxon>
        <taxon>Chlorophyceae</taxon>
        <taxon>CS clade</taxon>
        <taxon>Chlamydomonadales</taxon>
        <taxon>Volvocaceae</taxon>
        <taxon>Gonium</taxon>
    </lineage>
</organism>
<dbReference type="OrthoDB" id="416496at2759"/>
<keyword evidence="3" id="KW-1185">Reference proteome</keyword>
<gene>
    <name evidence="2" type="ORF">GPECTOR_4g781</name>
</gene>
<evidence type="ECO:0000313" key="2">
    <source>
        <dbReference type="EMBL" id="KXZ54713.1"/>
    </source>
</evidence>
<dbReference type="GO" id="GO:0008757">
    <property type="term" value="F:S-adenosylmethionine-dependent methyltransferase activity"/>
    <property type="evidence" value="ECO:0007669"/>
    <property type="project" value="InterPro"/>
</dbReference>
<dbReference type="CDD" id="cd02440">
    <property type="entry name" value="AdoMet_MTases"/>
    <property type="match status" value="1"/>
</dbReference>
<name>A0A150GY81_GONPE</name>
<evidence type="ECO:0000259" key="1">
    <source>
        <dbReference type="Pfam" id="PF08241"/>
    </source>
</evidence>
<dbReference type="Proteomes" id="UP000075714">
    <property type="component" value="Unassembled WGS sequence"/>
</dbReference>
<dbReference type="PANTHER" id="PTHR45036">
    <property type="entry name" value="METHYLTRANSFERASE LIKE 7B"/>
    <property type="match status" value="1"/>
</dbReference>
<accession>A0A150GY81</accession>
<feature type="domain" description="Methyltransferase type 11" evidence="1">
    <location>
        <begin position="104"/>
        <end position="213"/>
    </location>
</feature>
<evidence type="ECO:0000313" key="3">
    <source>
        <dbReference type="Proteomes" id="UP000075714"/>
    </source>
</evidence>
<comment type="caution">
    <text evidence="2">The sequence shown here is derived from an EMBL/GenBank/DDBJ whole genome shotgun (WGS) entry which is preliminary data.</text>
</comment>
<reference evidence="3" key="1">
    <citation type="journal article" date="2016" name="Nat. Commun.">
        <title>The Gonium pectorale genome demonstrates co-option of cell cycle regulation during the evolution of multicellularity.</title>
        <authorList>
            <person name="Hanschen E.R."/>
            <person name="Marriage T.N."/>
            <person name="Ferris P.J."/>
            <person name="Hamaji T."/>
            <person name="Toyoda A."/>
            <person name="Fujiyama A."/>
            <person name="Neme R."/>
            <person name="Noguchi H."/>
            <person name="Minakuchi Y."/>
            <person name="Suzuki M."/>
            <person name="Kawai-Toyooka H."/>
            <person name="Smith D.R."/>
            <person name="Sparks H."/>
            <person name="Anderson J."/>
            <person name="Bakaric R."/>
            <person name="Luria V."/>
            <person name="Karger A."/>
            <person name="Kirschner M.W."/>
            <person name="Durand P.M."/>
            <person name="Michod R.E."/>
            <person name="Nozaki H."/>
            <person name="Olson B.J."/>
        </authorList>
    </citation>
    <scope>NUCLEOTIDE SEQUENCE [LARGE SCALE GENOMIC DNA]</scope>
    <source>
        <strain evidence="3">NIES-2863</strain>
    </source>
</reference>
<sequence>MYDSYFATAMRYGMDDYEAAIRPVKRQLFAELASYLTRPASAGSGSGTDGGSGSPPIRRVLEVGVGTGPNYAWYSEALSAAVAGTGAGTATAATAEVAGPTTTAAAAATAGLPRLQVVGLDPSPAMLRFAEESARAAGMRLAGDAGGGGDGGDGIGGGLDVEASLIEGSAEALPFADGEFDAAVVTLVLCSVPSPAVALAELRRVVRPAGRLLLIEHVAAPPARPLLRLAQSALTPLQRLMADGCCLNRDTGAAVRAAGWGGVLREFDLEGMSILAPHVAGLLVR</sequence>
<dbReference type="InterPro" id="IPR029063">
    <property type="entry name" value="SAM-dependent_MTases_sf"/>
</dbReference>
<dbReference type="STRING" id="33097.A0A150GY81"/>
<dbReference type="Pfam" id="PF08241">
    <property type="entry name" value="Methyltransf_11"/>
    <property type="match status" value="1"/>
</dbReference>
<dbReference type="InterPro" id="IPR052356">
    <property type="entry name" value="Thiol_S-MT"/>
</dbReference>
<dbReference type="Gene3D" id="3.40.50.150">
    <property type="entry name" value="Vaccinia Virus protein VP39"/>
    <property type="match status" value="1"/>
</dbReference>
<dbReference type="EMBL" id="LSYV01000005">
    <property type="protein sequence ID" value="KXZ54713.1"/>
    <property type="molecule type" value="Genomic_DNA"/>
</dbReference>
<dbReference type="SUPFAM" id="SSF53335">
    <property type="entry name" value="S-adenosyl-L-methionine-dependent methyltransferases"/>
    <property type="match status" value="1"/>
</dbReference>
<dbReference type="PANTHER" id="PTHR45036:SF1">
    <property type="entry name" value="METHYLTRANSFERASE LIKE 7A"/>
    <property type="match status" value="1"/>
</dbReference>
<protein>
    <recommendedName>
        <fullName evidence="1">Methyltransferase type 11 domain-containing protein</fullName>
    </recommendedName>
</protein>
<dbReference type="AlphaFoldDB" id="A0A150GY81"/>
<dbReference type="InterPro" id="IPR013216">
    <property type="entry name" value="Methyltransf_11"/>
</dbReference>